<feature type="chain" id="PRO_5045339719" evidence="1">
    <location>
        <begin position="19"/>
        <end position="113"/>
    </location>
</feature>
<dbReference type="InterPro" id="IPR008969">
    <property type="entry name" value="CarboxyPept-like_regulatory"/>
</dbReference>
<dbReference type="Pfam" id="PF13715">
    <property type="entry name" value="CarbopepD_reg_2"/>
    <property type="match status" value="1"/>
</dbReference>
<reference evidence="3" key="1">
    <citation type="journal article" date="2019" name="Int. J. Syst. Evol. Microbiol.">
        <title>The Global Catalogue of Microorganisms (GCM) 10K type strain sequencing project: providing services to taxonomists for standard genome sequencing and annotation.</title>
        <authorList>
            <consortium name="The Broad Institute Genomics Platform"/>
            <consortium name="The Broad Institute Genome Sequencing Center for Infectious Disease"/>
            <person name="Wu L."/>
            <person name="Ma J."/>
        </authorList>
    </citation>
    <scope>NUCLEOTIDE SEQUENCE [LARGE SCALE GENOMIC DNA]</scope>
    <source>
        <strain evidence="3">CCUG 61485</strain>
    </source>
</reference>
<dbReference type="EMBL" id="JBHTMY010000002">
    <property type="protein sequence ID" value="MFD1314854.1"/>
    <property type="molecule type" value="Genomic_DNA"/>
</dbReference>
<protein>
    <submittedName>
        <fullName evidence="2">Carboxypeptidase-like regulatory domain-containing protein</fullName>
    </submittedName>
</protein>
<evidence type="ECO:0000256" key="1">
    <source>
        <dbReference type="SAM" id="SignalP"/>
    </source>
</evidence>
<keyword evidence="3" id="KW-1185">Reference proteome</keyword>
<proteinExistence type="predicted"/>
<dbReference type="Proteomes" id="UP001597201">
    <property type="component" value="Unassembled WGS sequence"/>
</dbReference>
<feature type="signal peptide" evidence="1">
    <location>
        <begin position="1"/>
        <end position="18"/>
    </location>
</feature>
<name>A0ABW3Y290_9FLAO</name>
<gene>
    <name evidence="2" type="ORF">ACFQ39_04450</name>
</gene>
<organism evidence="2 3">
    <name type="scientific">Namhaeicola litoreus</name>
    <dbReference type="NCBI Taxonomy" id="1052145"/>
    <lineage>
        <taxon>Bacteria</taxon>
        <taxon>Pseudomonadati</taxon>
        <taxon>Bacteroidota</taxon>
        <taxon>Flavobacteriia</taxon>
        <taxon>Flavobacteriales</taxon>
        <taxon>Flavobacteriaceae</taxon>
        <taxon>Namhaeicola</taxon>
    </lineage>
</organism>
<dbReference type="Gene3D" id="2.60.40.1120">
    <property type="entry name" value="Carboxypeptidase-like, regulatory domain"/>
    <property type="match status" value="1"/>
</dbReference>
<keyword evidence="1" id="KW-0732">Signal</keyword>
<comment type="caution">
    <text evidence="2">The sequence shown here is derived from an EMBL/GenBank/DDBJ whole genome shotgun (WGS) entry which is preliminary data.</text>
</comment>
<dbReference type="RefSeq" id="WP_377176780.1">
    <property type="nucleotide sequence ID" value="NZ_JBHTMY010000002.1"/>
</dbReference>
<sequence>MKKLLFLLAFGLSTFAFAQEVKVTGNVMDAENENAALAFASVRVKELNIEVNTDLEGNFDLEIVPGTYTLVYDFVGYSPVEVKANIVEKDLLLSPVVMKAYQIESPPSLAMNE</sequence>
<evidence type="ECO:0000313" key="2">
    <source>
        <dbReference type="EMBL" id="MFD1314854.1"/>
    </source>
</evidence>
<evidence type="ECO:0000313" key="3">
    <source>
        <dbReference type="Proteomes" id="UP001597201"/>
    </source>
</evidence>
<accession>A0ABW3Y290</accession>
<dbReference type="SUPFAM" id="SSF49464">
    <property type="entry name" value="Carboxypeptidase regulatory domain-like"/>
    <property type="match status" value="1"/>
</dbReference>